<evidence type="ECO:0000313" key="4">
    <source>
        <dbReference type="Proteomes" id="UP001524473"/>
    </source>
</evidence>
<feature type="region of interest" description="Disordered" evidence="1">
    <location>
        <begin position="340"/>
        <end position="366"/>
    </location>
</feature>
<evidence type="ECO:0000256" key="2">
    <source>
        <dbReference type="SAM" id="SignalP"/>
    </source>
</evidence>
<sequence>MRNTLKKLTAALLALAMCLTFAGCYDENKTWAAKKGDSTMPIGGYIYYLYSSYGEASSKVNSDTDVLKGTIDGKEAKSWIRDQALNRLKAFYYVSDKFDELGLELTEEDKTSIDSLTSGLWPYYQTAMETFGVSKDSFNLAYSTYSVKYQKVFEAMYGEGGELAIPEEELKTYYTDNYYSYEFFYAPLSKSNEDGTSTDLSDDEKAELKSTFEKYAEQVNNGKTTVNEAANDYAEKSLTDSTYNSPTPAISTNINSTILNALKTLDDNKATFVETSTNYYVLRKLPAADKFEELLSSDSDRLSLLSSMKGEDFDKYVLEKAAEVQDVEVNEKALNSVNLSTLVNDNNKKGTASSSAESSASESSES</sequence>
<feature type="compositionally biased region" description="Polar residues" evidence="1">
    <location>
        <begin position="340"/>
        <end position="351"/>
    </location>
</feature>
<feature type="compositionally biased region" description="Low complexity" evidence="1">
    <location>
        <begin position="352"/>
        <end position="366"/>
    </location>
</feature>
<keyword evidence="2" id="KW-0732">Signal</keyword>
<comment type="caution">
    <text evidence="3">The sequence shown here is derived from an EMBL/GenBank/DDBJ whole genome shotgun (WGS) entry which is preliminary data.</text>
</comment>
<accession>A0ABT1RZU4</accession>
<keyword evidence="4" id="KW-1185">Reference proteome</keyword>
<reference evidence="3 4" key="1">
    <citation type="submission" date="2022-06" db="EMBL/GenBank/DDBJ databases">
        <title>Isolation of gut microbiota from human fecal samples.</title>
        <authorList>
            <person name="Pamer E.G."/>
            <person name="Barat B."/>
            <person name="Waligurski E."/>
            <person name="Medina S."/>
            <person name="Paddock L."/>
            <person name="Mostad J."/>
        </authorList>
    </citation>
    <scope>NUCLEOTIDE SEQUENCE [LARGE SCALE GENOMIC DNA]</scope>
    <source>
        <strain evidence="3 4">DFI.9.73</strain>
    </source>
</reference>
<name>A0ABT1RZU4_9FIRM</name>
<dbReference type="EMBL" id="JANFZH010000020">
    <property type="protein sequence ID" value="MCQ4840181.1"/>
    <property type="molecule type" value="Genomic_DNA"/>
</dbReference>
<proteinExistence type="predicted"/>
<protein>
    <recommendedName>
        <fullName evidence="5">Foldase protein PrsA</fullName>
    </recommendedName>
</protein>
<gene>
    <name evidence="3" type="ORF">NE695_09670</name>
</gene>
<feature type="signal peptide" evidence="2">
    <location>
        <begin position="1"/>
        <end position="22"/>
    </location>
</feature>
<dbReference type="Proteomes" id="UP001524473">
    <property type="component" value="Unassembled WGS sequence"/>
</dbReference>
<dbReference type="PROSITE" id="PS51257">
    <property type="entry name" value="PROKAR_LIPOPROTEIN"/>
    <property type="match status" value="1"/>
</dbReference>
<evidence type="ECO:0000313" key="3">
    <source>
        <dbReference type="EMBL" id="MCQ4840181.1"/>
    </source>
</evidence>
<dbReference type="RefSeq" id="WP_256191842.1">
    <property type="nucleotide sequence ID" value="NZ_CATZHN010000019.1"/>
</dbReference>
<evidence type="ECO:0008006" key="5">
    <source>
        <dbReference type="Google" id="ProtNLM"/>
    </source>
</evidence>
<feature type="chain" id="PRO_5047214940" description="Foldase protein PrsA" evidence="2">
    <location>
        <begin position="23"/>
        <end position="366"/>
    </location>
</feature>
<evidence type="ECO:0000256" key="1">
    <source>
        <dbReference type="SAM" id="MobiDB-lite"/>
    </source>
</evidence>
<organism evidence="3 4">
    <name type="scientific">Neglectibacter timonensis</name>
    <dbReference type="NCBI Taxonomy" id="1776382"/>
    <lineage>
        <taxon>Bacteria</taxon>
        <taxon>Bacillati</taxon>
        <taxon>Bacillota</taxon>
        <taxon>Clostridia</taxon>
        <taxon>Eubacteriales</taxon>
        <taxon>Oscillospiraceae</taxon>
        <taxon>Neglectibacter</taxon>
    </lineage>
</organism>